<accession>A0ABV8RPX0</accession>
<dbReference type="SUPFAM" id="SSF48317">
    <property type="entry name" value="Acid phosphatase/Vanadium-dependent haloperoxidase"/>
    <property type="match status" value="1"/>
</dbReference>
<dbReference type="CDD" id="cd03392">
    <property type="entry name" value="PAP2_like_2"/>
    <property type="match status" value="1"/>
</dbReference>
<feature type="transmembrane region" description="Helical" evidence="1">
    <location>
        <begin position="212"/>
        <end position="230"/>
    </location>
</feature>
<feature type="transmembrane region" description="Helical" evidence="1">
    <location>
        <begin position="115"/>
        <end position="135"/>
    </location>
</feature>
<dbReference type="EMBL" id="JBHSDR010000006">
    <property type="protein sequence ID" value="MFC4295431.1"/>
    <property type="molecule type" value="Genomic_DNA"/>
</dbReference>
<feature type="transmembrane region" description="Helical" evidence="1">
    <location>
        <begin position="85"/>
        <end position="108"/>
    </location>
</feature>
<keyword evidence="1" id="KW-0812">Transmembrane</keyword>
<comment type="caution">
    <text evidence="3">The sequence shown here is derived from an EMBL/GenBank/DDBJ whole genome shotgun (WGS) entry which is preliminary data.</text>
</comment>
<protein>
    <submittedName>
        <fullName evidence="3">Phosphatase PAP2 family protein</fullName>
    </submittedName>
</protein>
<reference evidence="4" key="1">
    <citation type="journal article" date="2019" name="Int. J. Syst. Evol. Microbiol.">
        <title>The Global Catalogue of Microorganisms (GCM) 10K type strain sequencing project: providing services to taxonomists for standard genome sequencing and annotation.</title>
        <authorList>
            <consortium name="The Broad Institute Genomics Platform"/>
            <consortium name="The Broad Institute Genome Sequencing Center for Infectious Disease"/>
            <person name="Wu L."/>
            <person name="Ma J."/>
        </authorList>
    </citation>
    <scope>NUCLEOTIDE SEQUENCE [LARGE SCALE GENOMIC DNA]</scope>
    <source>
        <strain evidence="4">CGMCC 1.12989</strain>
    </source>
</reference>
<evidence type="ECO:0000256" key="1">
    <source>
        <dbReference type="SAM" id="Phobius"/>
    </source>
</evidence>
<feature type="domain" description="Phosphatidic acid phosphatase type 2/haloperoxidase" evidence="2">
    <location>
        <begin position="113"/>
        <end position="227"/>
    </location>
</feature>
<organism evidence="3 4">
    <name type="scientific">Novosphingobium tardum</name>
    <dbReference type="NCBI Taxonomy" id="1538021"/>
    <lineage>
        <taxon>Bacteria</taxon>
        <taxon>Pseudomonadati</taxon>
        <taxon>Pseudomonadota</taxon>
        <taxon>Alphaproteobacteria</taxon>
        <taxon>Sphingomonadales</taxon>
        <taxon>Sphingomonadaceae</taxon>
        <taxon>Novosphingobium</taxon>
    </lineage>
</organism>
<sequence>MASHPAHPQPEKTAQITLPARSYRIDPTRALVAATICWTGFALMVWLVLSGRSAGFDAAGLQLWRRGPDLHPAGPKWLLEAVRDFTALGGVLLRHLVAAGALVALLFLRLRREAVLLAGTIVGGWVLNSVVKAAVGRPRPTLVSHLMDAGGSSFPSGHSFNSAVVYIAIALAFAAMSPRQSVRITLIAVAAAITILVSASRVWLGVHYPSDVTAGWLGGAGWAFLASAILHRPAKNVAKEAEDKLEELTPGELDPR</sequence>
<evidence type="ECO:0000313" key="4">
    <source>
        <dbReference type="Proteomes" id="UP001595828"/>
    </source>
</evidence>
<dbReference type="PANTHER" id="PTHR14969">
    <property type="entry name" value="SPHINGOSINE-1-PHOSPHATE PHOSPHOHYDROLASE"/>
    <property type="match status" value="1"/>
</dbReference>
<dbReference type="Pfam" id="PF01569">
    <property type="entry name" value="PAP2"/>
    <property type="match status" value="1"/>
</dbReference>
<dbReference type="Proteomes" id="UP001595828">
    <property type="component" value="Unassembled WGS sequence"/>
</dbReference>
<feature type="transmembrane region" description="Helical" evidence="1">
    <location>
        <begin position="186"/>
        <end position="206"/>
    </location>
</feature>
<feature type="transmembrane region" description="Helical" evidence="1">
    <location>
        <begin position="155"/>
        <end position="174"/>
    </location>
</feature>
<feature type="transmembrane region" description="Helical" evidence="1">
    <location>
        <begin position="30"/>
        <end position="49"/>
    </location>
</feature>
<proteinExistence type="predicted"/>
<evidence type="ECO:0000259" key="2">
    <source>
        <dbReference type="SMART" id="SM00014"/>
    </source>
</evidence>
<dbReference type="InterPro" id="IPR036938">
    <property type="entry name" value="PAP2/HPO_sf"/>
</dbReference>
<keyword evidence="1" id="KW-0472">Membrane</keyword>
<name>A0ABV8RPX0_9SPHN</name>
<dbReference type="RefSeq" id="WP_379538906.1">
    <property type="nucleotide sequence ID" value="NZ_JBHSDR010000006.1"/>
</dbReference>
<dbReference type="InterPro" id="IPR000326">
    <property type="entry name" value="PAP2/HPO"/>
</dbReference>
<evidence type="ECO:0000313" key="3">
    <source>
        <dbReference type="EMBL" id="MFC4295431.1"/>
    </source>
</evidence>
<dbReference type="Gene3D" id="1.20.144.10">
    <property type="entry name" value="Phosphatidic acid phosphatase type 2/haloperoxidase"/>
    <property type="match status" value="2"/>
</dbReference>
<dbReference type="SMART" id="SM00014">
    <property type="entry name" value="acidPPc"/>
    <property type="match status" value="1"/>
</dbReference>
<gene>
    <name evidence="3" type="ORF">ACFO0A_10235</name>
</gene>
<keyword evidence="1" id="KW-1133">Transmembrane helix</keyword>
<dbReference type="PANTHER" id="PTHR14969:SF13">
    <property type="entry name" value="AT30094P"/>
    <property type="match status" value="1"/>
</dbReference>
<keyword evidence="4" id="KW-1185">Reference proteome</keyword>